<dbReference type="RefSeq" id="WP_387701696.1">
    <property type="nucleotide sequence ID" value="NZ_JBIAMX010000013.1"/>
</dbReference>
<dbReference type="Proteomes" id="UP001601444">
    <property type="component" value="Unassembled WGS sequence"/>
</dbReference>
<organism evidence="1 2">
    <name type="scientific">Nocardia thailandica</name>
    <dbReference type="NCBI Taxonomy" id="257275"/>
    <lineage>
        <taxon>Bacteria</taxon>
        <taxon>Bacillati</taxon>
        <taxon>Actinomycetota</taxon>
        <taxon>Actinomycetes</taxon>
        <taxon>Mycobacteriales</taxon>
        <taxon>Nocardiaceae</taxon>
        <taxon>Nocardia</taxon>
    </lineage>
</organism>
<evidence type="ECO:0000313" key="1">
    <source>
        <dbReference type="EMBL" id="MFF0545212.1"/>
    </source>
</evidence>
<proteinExistence type="predicted"/>
<comment type="caution">
    <text evidence="1">The sequence shown here is derived from an EMBL/GenBank/DDBJ whole genome shotgun (WGS) entry which is preliminary data.</text>
</comment>
<gene>
    <name evidence="1" type="ORF">ACFYTF_20470</name>
</gene>
<dbReference type="EMBL" id="JBIAMX010000013">
    <property type="protein sequence ID" value="MFF0545212.1"/>
    <property type="molecule type" value="Genomic_DNA"/>
</dbReference>
<name>A0ABW6PS24_9NOCA</name>
<keyword evidence="2" id="KW-1185">Reference proteome</keyword>
<accession>A0ABW6PS24</accession>
<reference evidence="1 2" key="1">
    <citation type="submission" date="2024-10" db="EMBL/GenBank/DDBJ databases">
        <title>The Natural Products Discovery Center: Release of the First 8490 Sequenced Strains for Exploring Actinobacteria Biosynthetic Diversity.</title>
        <authorList>
            <person name="Kalkreuter E."/>
            <person name="Kautsar S.A."/>
            <person name="Yang D."/>
            <person name="Bader C.D."/>
            <person name="Teijaro C.N."/>
            <person name="Fluegel L."/>
            <person name="Davis C.M."/>
            <person name="Simpson J.R."/>
            <person name="Lauterbach L."/>
            <person name="Steele A.D."/>
            <person name="Gui C."/>
            <person name="Meng S."/>
            <person name="Li G."/>
            <person name="Viehrig K."/>
            <person name="Ye F."/>
            <person name="Su P."/>
            <person name="Kiefer A.F."/>
            <person name="Nichols A."/>
            <person name="Cepeda A.J."/>
            <person name="Yan W."/>
            <person name="Fan B."/>
            <person name="Jiang Y."/>
            <person name="Adhikari A."/>
            <person name="Zheng C.-J."/>
            <person name="Schuster L."/>
            <person name="Cowan T.M."/>
            <person name="Smanski M.J."/>
            <person name="Chevrette M.G."/>
            <person name="De Carvalho L.P.S."/>
            <person name="Shen B."/>
        </authorList>
    </citation>
    <scope>NUCLEOTIDE SEQUENCE [LARGE SCALE GENOMIC DNA]</scope>
    <source>
        <strain evidence="1 2">NPDC004045</strain>
    </source>
</reference>
<sequence length="77" mass="7878">MKRSTMFLTIGAMIFGGAATIDALDRAHPADPAGPTTGYEIQHEAATEHATDTSLAVVRGLLAPVDIASFAAAPAAR</sequence>
<protein>
    <submittedName>
        <fullName evidence="1">Uncharacterized protein</fullName>
    </submittedName>
</protein>
<evidence type="ECO:0000313" key="2">
    <source>
        <dbReference type="Proteomes" id="UP001601444"/>
    </source>
</evidence>